<reference evidence="4" key="2">
    <citation type="journal article" date="2023" name="PLoS ONE">
        <title>Philodulcilactobacillus myokoensis gen. nov., sp. nov., a fructophilic, acidophilic, and agar-phobic lactic acid bacterium isolated from fermented vegetable extracts.</title>
        <authorList>
            <person name="Kouya T."/>
            <person name="Ishiyama Y."/>
            <person name="Ohashi S."/>
            <person name="Kumakubo R."/>
            <person name="Yamazaki T."/>
            <person name="Otaki T."/>
        </authorList>
    </citation>
    <scope>NUCLEOTIDE SEQUENCE</scope>
    <source>
        <strain evidence="4">WR16-4</strain>
    </source>
</reference>
<evidence type="ECO:0000313" key="4">
    <source>
        <dbReference type="EMBL" id="GLB47244.1"/>
    </source>
</evidence>
<evidence type="ECO:0000259" key="3">
    <source>
        <dbReference type="PROSITE" id="PS51677"/>
    </source>
</evidence>
<protein>
    <submittedName>
        <fullName evidence="4">Intercellular adhesion protein</fullName>
    </submittedName>
</protein>
<dbReference type="PANTHER" id="PTHR34216">
    <property type="match status" value="1"/>
</dbReference>
<dbReference type="GO" id="GO:0005975">
    <property type="term" value="P:carbohydrate metabolic process"/>
    <property type="evidence" value="ECO:0007669"/>
    <property type="project" value="InterPro"/>
</dbReference>
<dbReference type="EMBL" id="BRPL01000002">
    <property type="protein sequence ID" value="GLB47244.1"/>
    <property type="molecule type" value="Genomic_DNA"/>
</dbReference>
<keyword evidence="2" id="KW-0732">Signal</keyword>
<proteinExistence type="predicted"/>
<evidence type="ECO:0000313" key="5">
    <source>
        <dbReference type="Proteomes" id="UP001144204"/>
    </source>
</evidence>
<dbReference type="GO" id="GO:0016810">
    <property type="term" value="F:hydrolase activity, acting on carbon-nitrogen (but not peptide) bonds"/>
    <property type="evidence" value="ECO:0007669"/>
    <property type="project" value="InterPro"/>
</dbReference>
<feature type="domain" description="NodB homology" evidence="3">
    <location>
        <begin position="122"/>
        <end position="296"/>
    </location>
</feature>
<comment type="subcellular location">
    <subcellularLocation>
        <location evidence="1">Secreted</location>
    </subcellularLocation>
</comment>
<dbReference type="GO" id="GO:0005576">
    <property type="term" value="C:extracellular region"/>
    <property type="evidence" value="ECO:0007669"/>
    <property type="project" value="UniProtKB-SubCell"/>
</dbReference>
<dbReference type="AlphaFoldDB" id="A0A9W6ETW2"/>
<dbReference type="Pfam" id="PF01522">
    <property type="entry name" value="Polysacc_deac_1"/>
    <property type="match status" value="1"/>
</dbReference>
<dbReference type="InterPro" id="IPR002509">
    <property type="entry name" value="NODB_dom"/>
</dbReference>
<dbReference type="PROSITE" id="PS51677">
    <property type="entry name" value="NODB"/>
    <property type="match status" value="1"/>
</dbReference>
<dbReference type="RefSeq" id="WP_286136701.1">
    <property type="nucleotide sequence ID" value="NZ_BRPL01000002.1"/>
</dbReference>
<dbReference type="SUPFAM" id="SSF88713">
    <property type="entry name" value="Glycoside hydrolase/deacetylase"/>
    <property type="match status" value="1"/>
</dbReference>
<dbReference type="Gene3D" id="3.20.20.370">
    <property type="entry name" value="Glycoside hydrolase/deacetylase"/>
    <property type="match status" value="1"/>
</dbReference>
<gene>
    <name evidence="4" type="primary">icaB</name>
    <name evidence="4" type="ORF">WR164_12230</name>
</gene>
<organism evidence="4 5">
    <name type="scientific">Philodulcilactobacillus myokoensis</name>
    <dbReference type="NCBI Taxonomy" id="2929573"/>
    <lineage>
        <taxon>Bacteria</taxon>
        <taxon>Bacillati</taxon>
        <taxon>Bacillota</taxon>
        <taxon>Bacilli</taxon>
        <taxon>Lactobacillales</taxon>
        <taxon>Lactobacillaceae</taxon>
        <taxon>Philodulcilactobacillus</taxon>
    </lineage>
</organism>
<evidence type="ECO:0000256" key="1">
    <source>
        <dbReference type="ARBA" id="ARBA00004613"/>
    </source>
</evidence>
<name>A0A9W6ETW2_9LACO</name>
<dbReference type="PANTHER" id="PTHR34216:SF3">
    <property type="entry name" value="POLY-BETA-1,6-N-ACETYL-D-GLUCOSAMINE N-DEACETYLASE"/>
    <property type="match status" value="1"/>
</dbReference>
<sequence>MKRSTRKILVWIGAIIVVIGLSFAIKQNVQYDKGGNENYALDRKSEAQKNGILVFCYHRVLQNTPGVQIARALSNNSQLHDFEVPLNQFKSQMKFLKQHHIKVISSAEMVKMVNGHKPIKGKYAVLSFDDIDVTTVENAIPVMRKYHYPFTTFVITGNTGRYREGTQLATWPEIQRSKRLSGNLMTLGLHTNNMHYLTPQLIPIFNLPQNYHRFTVDFGISKKTMYKKMKVHSNSFAYPYGGGTNRTNDFLHSQHLSWVATLDGGVITKKTNLQYTPRMIINSNSWPSIAHWYEKK</sequence>
<comment type="caution">
    <text evidence="4">The sequence shown here is derived from an EMBL/GenBank/DDBJ whole genome shotgun (WGS) entry which is preliminary data.</text>
</comment>
<dbReference type="InterPro" id="IPR051398">
    <property type="entry name" value="Polysacch_Deacetylase"/>
</dbReference>
<accession>A0A9W6ETW2</accession>
<evidence type="ECO:0000256" key="2">
    <source>
        <dbReference type="ARBA" id="ARBA00022729"/>
    </source>
</evidence>
<dbReference type="Proteomes" id="UP001144204">
    <property type="component" value="Unassembled WGS sequence"/>
</dbReference>
<dbReference type="InterPro" id="IPR011330">
    <property type="entry name" value="Glyco_hydro/deAcase_b/a-brl"/>
</dbReference>
<reference evidence="4" key="1">
    <citation type="submission" date="2022-07" db="EMBL/GenBank/DDBJ databases">
        <authorList>
            <person name="Kouya T."/>
            <person name="Ishiyama Y."/>
        </authorList>
    </citation>
    <scope>NUCLEOTIDE SEQUENCE</scope>
    <source>
        <strain evidence="4">WR16-4</strain>
    </source>
</reference>
<keyword evidence="5" id="KW-1185">Reference proteome</keyword>